<comment type="catalytic activity">
    <reaction evidence="11">
        <text>glucuronate acceptor + UDP-alpha-D-glucuronate = acceptor beta-D-glucuronoside + UDP + H(+)</text>
        <dbReference type="Rhea" id="RHEA:21032"/>
        <dbReference type="ChEBI" id="CHEBI:15378"/>
        <dbReference type="ChEBI" id="CHEBI:58052"/>
        <dbReference type="ChEBI" id="CHEBI:58223"/>
        <dbReference type="ChEBI" id="CHEBI:132367"/>
        <dbReference type="ChEBI" id="CHEBI:132368"/>
        <dbReference type="EC" id="2.4.1.17"/>
    </reaction>
</comment>
<protein>
    <recommendedName>
        <fullName evidence="3">glucuronosyltransferase</fullName>
        <ecNumber evidence="3">2.4.1.17</ecNumber>
    </recommendedName>
</protein>
<dbReference type="Gene3D" id="3.40.50.2000">
    <property type="entry name" value="Glycogen Phosphorylase B"/>
    <property type="match status" value="1"/>
</dbReference>
<comment type="similarity">
    <text evidence="2">Belongs to the UDP-glycosyltransferase family.</text>
</comment>
<dbReference type="GO" id="GO:0016020">
    <property type="term" value="C:membrane"/>
    <property type="evidence" value="ECO:0007669"/>
    <property type="project" value="UniProtKB-SubCell"/>
</dbReference>
<dbReference type="AlphaFoldDB" id="A0A8D0R0V8"/>
<keyword evidence="8" id="KW-1133">Transmembrane helix</keyword>
<organism evidence="12 13">
    <name type="scientific">Sus scrofa</name>
    <name type="common">Pig</name>
    <dbReference type="NCBI Taxonomy" id="9823"/>
    <lineage>
        <taxon>Eukaryota</taxon>
        <taxon>Metazoa</taxon>
        <taxon>Chordata</taxon>
        <taxon>Craniata</taxon>
        <taxon>Vertebrata</taxon>
        <taxon>Euteleostomi</taxon>
        <taxon>Mammalia</taxon>
        <taxon>Eutheria</taxon>
        <taxon>Laurasiatheria</taxon>
        <taxon>Artiodactyla</taxon>
        <taxon>Suina</taxon>
        <taxon>Suidae</taxon>
        <taxon>Sus</taxon>
    </lineage>
</organism>
<evidence type="ECO:0000256" key="3">
    <source>
        <dbReference type="ARBA" id="ARBA00012544"/>
    </source>
</evidence>
<accession>A0A8D0R0V8</accession>
<dbReference type="GO" id="GO:0015020">
    <property type="term" value="F:glucuronosyltransferase activity"/>
    <property type="evidence" value="ECO:0007669"/>
    <property type="project" value="UniProtKB-EC"/>
</dbReference>
<keyword evidence="9" id="KW-0472">Membrane</keyword>
<evidence type="ECO:0000256" key="4">
    <source>
        <dbReference type="ARBA" id="ARBA00022676"/>
    </source>
</evidence>
<evidence type="ECO:0000256" key="1">
    <source>
        <dbReference type="ARBA" id="ARBA00004167"/>
    </source>
</evidence>
<evidence type="ECO:0000256" key="2">
    <source>
        <dbReference type="ARBA" id="ARBA00009995"/>
    </source>
</evidence>
<dbReference type="Pfam" id="PF00201">
    <property type="entry name" value="UDPGT"/>
    <property type="match status" value="1"/>
</dbReference>
<evidence type="ECO:0000256" key="5">
    <source>
        <dbReference type="ARBA" id="ARBA00022679"/>
    </source>
</evidence>
<keyword evidence="6" id="KW-0812">Transmembrane</keyword>
<dbReference type="SUPFAM" id="SSF53756">
    <property type="entry name" value="UDP-Glycosyltransferase/glycogen phosphorylase"/>
    <property type="match status" value="1"/>
</dbReference>
<keyword evidence="4" id="KW-0328">Glycosyltransferase</keyword>
<comment type="subcellular location">
    <subcellularLocation>
        <location evidence="1">Membrane</location>
        <topology evidence="1">Single-pass membrane protein</topology>
    </subcellularLocation>
</comment>
<keyword evidence="7" id="KW-0732">Signal</keyword>
<proteinExistence type="inferred from homology"/>
<evidence type="ECO:0000313" key="13">
    <source>
        <dbReference type="Proteomes" id="UP000694727"/>
    </source>
</evidence>
<evidence type="ECO:0000256" key="6">
    <source>
        <dbReference type="ARBA" id="ARBA00022692"/>
    </source>
</evidence>
<reference evidence="12" key="1">
    <citation type="submission" date="2025-08" db="UniProtKB">
        <authorList>
            <consortium name="Ensembl"/>
        </authorList>
    </citation>
    <scope>IDENTIFICATION</scope>
</reference>
<evidence type="ECO:0000256" key="7">
    <source>
        <dbReference type="ARBA" id="ARBA00022729"/>
    </source>
</evidence>
<dbReference type="InterPro" id="IPR050271">
    <property type="entry name" value="UDP-glycosyltransferase"/>
</dbReference>
<keyword evidence="5" id="KW-0808">Transferase</keyword>
<sequence length="191" mass="21601">MEYFLWFQCSQLLRRNDIMNSLKTEKFDLVIVEAFEYCLFLVAEKPGKPFVSTLPSSFGTVDFGLTSPLSYVPVFCSLSTDHMDFWGQVKNFLMFFYFSTIKEHFPEGSRSVLSHLLKKAELCFVNSNFAFGFAWPLLPNTVLEALSSISPDCRALVLTLPRPGDGSGIRPGPTNLVRATRFECIDSEPLL</sequence>
<evidence type="ECO:0000256" key="9">
    <source>
        <dbReference type="ARBA" id="ARBA00023136"/>
    </source>
</evidence>
<dbReference type="Proteomes" id="UP000694727">
    <property type="component" value="Unplaced"/>
</dbReference>
<dbReference type="PANTHER" id="PTHR48043:SF24">
    <property type="entry name" value="UDP-GLUCURONOSYLTRANSFERASE 3A2"/>
    <property type="match status" value="1"/>
</dbReference>
<evidence type="ECO:0000313" key="12">
    <source>
        <dbReference type="Ensembl" id="ENSSSCP00025009048.1"/>
    </source>
</evidence>
<dbReference type="InterPro" id="IPR002213">
    <property type="entry name" value="UDP_glucos_trans"/>
</dbReference>
<name>A0A8D0R0V8_PIG</name>
<evidence type="ECO:0000256" key="10">
    <source>
        <dbReference type="ARBA" id="ARBA00023180"/>
    </source>
</evidence>
<evidence type="ECO:0000256" key="8">
    <source>
        <dbReference type="ARBA" id="ARBA00022989"/>
    </source>
</evidence>
<dbReference type="Ensembl" id="ENSSSCT00025021942.1">
    <property type="protein sequence ID" value="ENSSSCP00025009048.1"/>
    <property type="gene ID" value="ENSSSCG00025016336.1"/>
</dbReference>
<keyword evidence="10" id="KW-0325">Glycoprotein</keyword>
<dbReference type="PANTHER" id="PTHR48043">
    <property type="entry name" value="EG:EG0003.4 PROTEIN-RELATED"/>
    <property type="match status" value="1"/>
</dbReference>
<dbReference type="EC" id="2.4.1.17" evidence="3"/>
<evidence type="ECO:0000256" key="11">
    <source>
        <dbReference type="ARBA" id="ARBA00047475"/>
    </source>
</evidence>